<dbReference type="GO" id="GO:0017000">
    <property type="term" value="P:antibiotic biosynthetic process"/>
    <property type="evidence" value="ECO:0007669"/>
    <property type="project" value="UniProtKB-ARBA"/>
</dbReference>
<name>A0A4Q1R772_9ACTN</name>
<protein>
    <submittedName>
        <fullName evidence="2">Class I SAM-dependent methyltransferase</fullName>
    </submittedName>
</protein>
<dbReference type="SUPFAM" id="SSF53335">
    <property type="entry name" value="S-adenosyl-L-methionine-dependent methyltransferases"/>
    <property type="match status" value="1"/>
</dbReference>
<dbReference type="PANTHER" id="PTHR43861:SF3">
    <property type="entry name" value="PUTATIVE (AFU_ORTHOLOGUE AFUA_2G14390)-RELATED"/>
    <property type="match status" value="1"/>
</dbReference>
<dbReference type="PANTHER" id="PTHR43861">
    <property type="entry name" value="TRANS-ACONITATE 2-METHYLTRANSFERASE-RELATED"/>
    <property type="match status" value="1"/>
</dbReference>
<comment type="caution">
    <text evidence="2">The sequence shown here is derived from an EMBL/GenBank/DDBJ whole genome shotgun (WGS) entry which is preliminary data.</text>
</comment>
<dbReference type="GO" id="GO:0008168">
    <property type="term" value="F:methyltransferase activity"/>
    <property type="evidence" value="ECO:0007669"/>
    <property type="project" value="UniProtKB-KW"/>
</dbReference>
<dbReference type="Proteomes" id="UP000289482">
    <property type="component" value="Unassembled WGS sequence"/>
</dbReference>
<evidence type="ECO:0000313" key="3">
    <source>
        <dbReference type="Proteomes" id="UP000289482"/>
    </source>
</evidence>
<sequence>MPGTEPGRYGEGLFRPEETGEADRIDLGALAYDEVSAARLTALGAGPGWHCLDVGAGTGTLARWLLDSAGVESVLAVDRDTRFLAAGDTPGLSALSADITAPDFDPGRFQLVHARFVLMHLRCWRRMVATLASLVAPDGVLVLSDAADLTSAGAPATPYTTVMRAMWQALRETIGTDISWVPGYPYLLKEEGLCRVGAELHAPPLVPGSPLSRFWADTWDRARGAMLATGRVDEAQIERARHELASPEGAALSPGMLTAWGWRTDRTAPDRHC</sequence>
<proteinExistence type="predicted"/>
<dbReference type="EMBL" id="SDIF01000012">
    <property type="protein sequence ID" value="RXS69173.1"/>
    <property type="molecule type" value="Genomic_DNA"/>
</dbReference>
<dbReference type="GeneID" id="95777732"/>
<evidence type="ECO:0000256" key="1">
    <source>
        <dbReference type="ARBA" id="ARBA00022679"/>
    </source>
</evidence>
<dbReference type="AlphaFoldDB" id="A0A4Q1R772"/>
<dbReference type="CDD" id="cd02440">
    <property type="entry name" value="AdoMet_MTases"/>
    <property type="match status" value="1"/>
</dbReference>
<dbReference type="GO" id="GO:0032259">
    <property type="term" value="P:methylation"/>
    <property type="evidence" value="ECO:0007669"/>
    <property type="project" value="UniProtKB-KW"/>
</dbReference>
<dbReference type="Gene3D" id="3.40.50.150">
    <property type="entry name" value="Vaccinia Virus protein VP39"/>
    <property type="match status" value="1"/>
</dbReference>
<dbReference type="InterPro" id="IPR029063">
    <property type="entry name" value="SAM-dependent_MTases_sf"/>
</dbReference>
<accession>A0A4Q1R772</accession>
<keyword evidence="3" id="KW-1185">Reference proteome</keyword>
<reference evidence="2 3" key="1">
    <citation type="submission" date="2019-01" db="EMBL/GenBank/DDBJ databases">
        <title>Draft genome sequences of the type strain Streptomyces sioyaensis DSM 40032 and its novel strain, TM32, a thermotolerant antibiotics-producing actinobacterium.</title>
        <authorList>
            <person name="Nakaew N."/>
            <person name="Lumyong S."/>
            <person name="Sloan W.T."/>
            <person name="Sungthong R."/>
        </authorList>
    </citation>
    <scope>NUCLEOTIDE SEQUENCE [LARGE SCALE GENOMIC DNA]</scope>
    <source>
        <strain evidence="2 3">DSM 40032</strain>
    </source>
</reference>
<keyword evidence="1 2" id="KW-0808">Transferase</keyword>
<dbReference type="RefSeq" id="WP_129246060.1">
    <property type="nucleotide sequence ID" value="NZ_JABZEL010000004.1"/>
</dbReference>
<gene>
    <name evidence="2" type="ORF">EST54_06905</name>
</gene>
<keyword evidence="2" id="KW-0489">Methyltransferase</keyword>
<dbReference type="Pfam" id="PF13489">
    <property type="entry name" value="Methyltransf_23"/>
    <property type="match status" value="1"/>
</dbReference>
<organism evidence="2 3">
    <name type="scientific">Streptomyces sioyaensis</name>
    <dbReference type="NCBI Taxonomy" id="67364"/>
    <lineage>
        <taxon>Bacteria</taxon>
        <taxon>Bacillati</taxon>
        <taxon>Actinomycetota</taxon>
        <taxon>Actinomycetes</taxon>
        <taxon>Kitasatosporales</taxon>
        <taxon>Streptomycetaceae</taxon>
        <taxon>Streptomyces</taxon>
    </lineage>
</organism>
<evidence type="ECO:0000313" key="2">
    <source>
        <dbReference type="EMBL" id="RXS69173.1"/>
    </source>
</evidence>